<dbReference type="PANTHER" id="PTHR11364:SF27">
    <property type="entry name" value="SULFURTRANSFERASE"/>
    <property type="match status" value="1"/>
</dbReference>
<accession>A0A3B0CLE2</accession>
<keyword evidence="1 4" id="KW-0808">Transferase</keyword>
<dbReference type="RefSeq" id="WP_120746149.1">
    <property type="nucleotide sequence ID" value="NZ_RBAH01000003.1"/>
</dbReference>
<sequence length="278" mass="29894">MSAIVDFDWLAERLGDADVVVADCRFALGQPATGSDAYAEGHIPGAVYMDLERDLSGSITTHGGRHPLPDMADFAKVAAGAGIDSSKTVVVYDDQGGAMASRLWWMLRYAGHDKVKLLSGGFSAWKAAGYPVTAEVPAPAASEFRVSIQPDMLLSMEDVKARLGRPGTTLIDSRERPRYLGETEPIDPVAGHIPGAINRFWKEALDESGRWKQPSGQTARFVDLDPNSEIVVYCGSGVTACPNVLALTEAGFPNVKLYGGSWSDWISYEENPVATGEE</sequence>
<dbReference type="InterPro" id="IPR045078">
    <property type="entry name" value="TST/MPST-like"/>
</dbReference>
<evidence type="ECO:0000313" key="4">
    <source>
        <dbReference type="EMBL" id="RKN85780.1"/>
    </source>
</evidence>
<organism evidence="4 5">
    <name type="scientific">Paenibacillus ginsengarvi</name>
    <dbReference type="NCBI Taxonomy" id="400777"/>
    <lineage>
        <taxon>Bacteria</taxon>
        <taxon>Bacillati</taxon>
        <taxon>Bacillota</taxon>
        <taxon>Bacilli</taxon>
        <taxon>Bacillales</taxon>
        <taxon>Paenibacillaceae</taxon>
        <taxon>Paenibacillus</taxon>
    </lineage>
</organism>
<protein>
    <submittedName>
        <fullName evidence="4">Sulfurtransferase</fullName>
    </submittedName>
</protein>
<dbReference type="CDD" id="cd01448">
    <property type="entry name" value="TST_Repeat_1"/>
    <property type="match status" value="1"/>
</dbReference>
<evidence type="ECO:0000313" key="5">
    <source>
        <dbReference type="Proteomes" id="UP000282311"/>
    </source>
</evidence>
<dbReference type="InterPro" id="IPR001763">
    <property type="entry name" value="Rhodanese-like_dom"/>
</dbReference>
<evidence type="ECO:0000256" key="1">
    <source>
        <dbReference type="ARBA" id="ARBA00022679"/>
    </source>
</evidence>
<gene>
    <name evidence="4" type="ORF">D7M11_05425</name>
</gene>
<dbReference type="PANTHER" id="PTHR11364">
    <property type="entry name" value="THIOSULFATE SULFERTANSFERASE"/>
    <property type="match status" value="1"/>
</dbReference>
<feature type="domain" description="Rhodanese" evidence="3">
    <location>
        <begin position="164"/>
        <end position="274"/>
    </location>
</feature>
<comment type="caution">
    <text evidence="4">The sequence shown here is derived from an EMBL/GenBank/DDBJ whole genome shotgun (WGS) entry which is preliminary data.</text>
</comment>
<reference evidence="4 5" key="1">
    <citation type="journal article" date="2007" name="Int. J. Syst. Evol. Microbiol.">
        <title>Paenibacillus ginsengarvi sp. nov., isolated from soil from ginseng cultivation.</title>
        <authorList>
            <person name="Yoon M.H."/>
            <person name="Ten L.N."/>
            <person name="Im W.T."/>
        </authorList>
    </citation>
    <scope>NUCLEOTIDE SEQUENCE [LARGE SCALE GENOMIC DNA]</scope>
    <source>
        <strain evidence="4 5">KCTC 13059</strain>
    </source>
</reference>
<feature type="domain" description="Rhodanese" evidence="3">
    <location>
        <begin position="15"/>
        <end position="134"/>
    </location>
</feature>
<name>A0A3B0CLE2_9BACL</name>
<evidence type="ECO:0000259" key="3">
    <source>
        <dbReference type="PROSITE" id="PS50206"/>
    </source>
</evidence>
<dbReference type="Proteomes" id="UP000282311">
    <property type="component" value="Unassembled WGS sequence"/>
</dbReference>
<keyword evidence="2" id="KW-0677">Repeat</keyword>
<dbReference type="GO" id="GO:0004792">
    <property type="term" value="F:thiosulfate-cyanide sulfurtransferase activity"/>
    <property type="evidence" value="ECO:0007669"/>
    <property type="project" value="TreeGrafter"/>
</dbReference>
<dbReference type="Pfam" id="PF00581">
    <property type="entry name" value="Rhodanese"/>
    <property type="match status" value="2"/>
</dbReference>
<dbReference type="PROSITE" id="PS50206">
    <property type="entry name" value="RHODANESE_3"/>
    <property type="match status" value="2"/>
</dbReference>
<keyword evidence="5" id="KW-1185">Reference proteome</keyword>
<dbReference type="Gene3D" id="3.40.250.10">
    <property type="entry name" value="Rhodanese-like domain"/>
    <property type="match status" value="2"/>
</dbReference>
<proteinExistence type="predicted"/>
<dbReference type="EMBL" id="RBAH01000003">
    <property type="protein sequence ID" value="RKN85780.1"/>
    <property type="molecule type" value="Genomic_DNA"/>
</dbReference>
<dbReference type="SUPFAM" id="SSF52821">
    <property type="entry name" value="Rhodanese/Cell cycle control phosphatase"/>
    <property type="match status" value="2"/>
</dbReference>
<dbReference type="SMART" id="SM00450">
    <property type="entry name" value="RHOD"/>
    <property type="match status" value="2"/>
</dbReference>
<dbReference type="AlphaFoldDB" id="A0A3B0CLE2"/>
<dbReference type="FunFam" id="3.40.250.10:FF:000035">
    <property type="entry name" value="Thiosulfate sulfurtransferase"/>
    <property type="match status" value="1"/>
</dbReference>
<dbReference type="InterPro" id="IPR036873">
    <property type="entry name" value="Rhodanese-like_dom_sf"/>
</dbReference>
<dbReference type="CDD" id="cd01449">
    <property type="entry name" value="TST_Repeat_2"/>
    <property type="match status" value="1"/>
</dbReference>
<evidence type="ECO:0000256" key="2">
    <source>
        <dbReference type="ARBA" id="ARBA00022737"/>
    </source>
</evidence>
<dbReference type="OrthoDB" id="9770030at2"/>